<keyword evidence="1" id="KW-0732">Signal</keyword>
<gene>
    <name evidence="3" type="ORF">HF838_08715</name>
</gene>
<dbReference type="Pfam" id="PF00565">
    <property type="entry name" value="SNase"/>
    <property type="match status" value="1"/>
</dbReference>
<feature type="domain" description="TNase-like" evidence="2">
    <location>
        <begin position="37"/>
        <end position="153"/>
    </location>
</feature>
<dbReference type="Proteomes" id="UP000561326">
    <property type="component" value="Unassembled WGS sequence"/>
</dbReference>
<evidence type="ECO:0000259" key="2">
    <source>
        <dbReference type="SMART" id="SM00318"/>
    </source>
</evidence>
<evidence type="ECO:0000313" key="4">
    <source>
        <dbReference type="Proteomes" id="UP000561326"/>
    </source>
</evidence>
<dbReference type="InterPro" id="IPR035437">
    <property type="entry name" value="SNase_OB-fold_sf"/>
</dbReference>
<dbReference type="SUPFAM" id="SSF50199">
    <property type="entry name" value="Staphylococcal nuclease"/>
    <property type="match status" value="1"/>
</dbReference>
<accession>A0A848CTN1</accession>
<dbReference type="SMART" id="SM00318">
    <property type="entry name" value="SNc"/>
    <property type="match status" value="1"/>
</dbReference>
<evidence type="ECO:0000256" key="1">
    <source>
        <dbReference type="SAM" id="SignalP"/>
    </source>
</evidence>
<sequence>MFRLHDTVFLFWFLCFFCLSYVYAANTGIKKEEKPDGTVTAYVYKVTKDNRILATIKGKIYSICMQGVTVSGESEARRFLKEKVTGHQVELEYDEQTRDEKGNIIAYVWLEAEMLNRTMLEKGYARVAPTPQQTRYINDFRRRQEQADQKNKGAV</sequence>
<dbReference type="AlphaFoldDB" id="A0A848CTN1"/>
<dbReference type="InterPro" id="IPR016071">
    <property type="entry name" value="Staphylococal_nuclease_OB-fold"/>
</dbReference>
<proteinExistence type="predicted"/>
<name>A0A848CTN1_ANEAE</name>
<dbReference type="Gene3D" id="2.40.50.90">
    <property type="match status" value="1"/>
</dbReference>
<evidence type="ECO:0000313" key="3">
    <source>
        <dbReference type="EMBL" id="NME98341.1"/>
    </source>
</evidence>
<dbReference type="RefSeq" id="WP_168975061.1">
    <property type="nucleotide sequence ID" value="NZ_JABAGO010000012.1"/>
</dbReference>
<feature type="chain" id="PRO_5038534829" evidence="1">
    <location>
        <begin position="25"/>
        <end position="155"/>
    </location>
</feature>
<reference evidence="3 4" key="1">
    <citation type="submission" date="2020-04" db="EMBL/GenBank/DDBJ databases">
        <authorList>
            <person name="Hitch T.C.A."/>
            <person name="Wylensek D."/>
            <person name="Clavel T."/>
        </authorList>
    </citation>
    <scope>NUCLEOTIDE SEQUENCE [LARGE SCALE GENOMIC DNA]</scope>
    <source>
        <strain evidence="3 4">WB01_D5_05</strain>
    </source>
</reference>
<dbReference type="EMBL" id="JABAGO010000012">
    <property type="protein sequence ID" value="NME98341.1"/>
    <property type="molecule type" value="Genomic_DNA"/>
</dbReference>
<protein>
    <submittedName>
        <fullName evidence="3">Thermonuclease family protein</fullName>
    </submittedName>
</protein>
<comment type="caution">
    <text evidence="3">The sequence shown here is derived from an EMBL/GenBank/DDBJ whole genome shotgun (WGS) entry which is preliminary data.</text>
</comment>
<feature type="signal peptide" evidence="1">
    <location>
        <begin position="1"/>
        <end position="24"/>
    </location>
</feature>
<organism evidence="3 4">
    <name type="scientific">Aneurinibacillus aneurinilyticus</name>
    <name type="common">Bacillus aneurinolyticus</name>
    <dbReference type="NCBI Taxonomy" id="1391"/>
    <lineage>
        <taxon>Bacteria</taxon>
        <taxon>Bacillati</taxon>
        <taxon>Bacillota</taxon>
        <taxon>Bacilli</taxon>
        <taxon>Bacillales</taxon>
        <taxon>Paenibacillaceae</taxon>
        <taxon>Aneurinibacillus group</taxon>
        <taxon>Aneurinibacillus</taxon>
    </lineage>
</organism>